<dbReference type="Proteomes" id="UP000243459">
    <property type="component" value="Chromosome 7"/>
</dbReference>
<evidence type="ECO:0000313" key="2">
    <source>
        <dbReference type="EMBL" id="ONK64297.1"/>
    </source>
</evidence>
<proteinExistence type="predicted"/>
<organism evidence="2 3">
    <name type="scientific">Asparagus officinalis</name>
    <name type="common">Garden asparagus</name>
    <dbReference type="NCBI Taxonomy" id="4686"/>
    <lineage>
        <taxon>Eukaryota</taxon>
        <taxon>Viridiplantae</taxon>
        <taxon>Streptophyta</taxon>
        <taxon>Embryophyta</taxon>
        <taxon>Tracheophyta</taxon>
        <taxon>Spermatophyta</taxon>
        <taxon>Magnoliopsida</taxon>
        <taxon>Liliopsida</taxon>
        <taxon>Asparagales</taxon>
        <taxon>Asparagaceae</taxon>
        <taxon>Asparagoideae</taxon>
        <taxon>Asparagus</taxon>
    </lineage>
</organism>
<accession>A0A5P1EGG7</accession>
<name>A0A5P1EGG7_ASPOF</name>
<dbReference type="Pfam" id="PF03087">
    <property type="entry name" value="BPS1"/>
    <property type="match status" value="2"/>
</dbReference>
<dbReference type="GO" id="GO:0048367">
    <property type="term" value="P:shoot system development"/>
    <property type="evidence" value="ECO:0007669"/>
    <property type="project" value="InterPro"/>
</dbReference>
<protein>
    <submittedName>
        <fullName evidence="2">Uncharacterized protein</fullName>
    </submittedName>
</protein>
<dbReference type="InterPro" id="IPR004320">
    <property type="entry name" value="BPS1_pln"/>
</dbReference>
<dbReference type="AlphaFoldDB" id="A0A5P1EGG7"/>
<keyword evidence="3" id="KW-1185">Reference proteome</keyword>
<gene>
    <name evidence="2" type="ORF">A4U43_C07F24220</name>
</gene>
<dbReference type="OMA" id="NDCRVAM"/>
<evidence type="ECO:0000313" key="3">
    <source>
        <dbReference type="Proteomes" id="UP000243459"/>
    </source>
</evidence>
<feature type="region of interest" description="Disordered" evidence="1">
    <location>
        <begin position="1"/>
        <end position="20"/>
    </location>
</feature>
<feature type="compositionally biased region" description="Basic residues" evidence="1">
    <location>
        <begin position="1"/>
        <end position="13"/>
    </location>
</feature>
<dbReference type="PANTHER" id="PTHR33070:SF120">
    <property type="entry name" value="EXPRESSED PROTEIN"/>
    <property type="match status" value="1"/>
</dbReference>
<dbReference type="OrthoDB" id="1701699at2759"/>
<dbReference type="Gramene" id="ONK64297">
    <property type="protein sequence ID" value="ONK64297"/>
    <property type="gene ID" value="A4U43_C07F24220"/>
</dbReference>
<evidence type="ECO:0000256" key="1">
    <source>
        <dbReference type="SAM" id="MobiDB-lite"/>
    </source>
</evidence>
<dbReference type="PANTHER" id="PTHR33070">
    <property type="entry name" value="OS06G0725500 PROTEIN"/>
    <property type="match status" value="1"/>
</dbReference>
<dbReference type="GO" id="GO:0048364">
    <property type="term" value="P:root development"/>
    <property type="evidence" value="ECO:0007669"/>
    <property type="project" value="InterPro"/>
</dbReference>
<sequence>MTGRSLIHHRPSHSRVISDPPIPHPTILKLEENLHNLKSTLNSSSPLNAQILCHAVKEVANLYSPINELLCFQSHHRKWVEEQLDASIKLLELISSAKDLMVLTKEHVQDLRSTNRRKGNNACETSQKKLHRETKVCLKLLKQVESSACCGNVRDWDLMRVDRILVKMKEILVALFRSLMCSSSVPRPRIRRGLLAKEGSEDQQQLGELEQSIEGFEDGLELLFRKLIQNRVTLLNVLSL</sequence>
<reference evidence="3" key="1">
    <citation type="journal article" date="2017" name="Nat. Commun.">
        <title>The asparagus genome sheds light on the origin and evolution of a young Y chromosome.</title>
        <authorList>
            <person name="Harkess A."/>
            <person name="Zhou J."/>
            <person name="Xu C."/>
            <person name="Bowers J.E."/>
            <person name="Van der Hulst R."/>
            <person name="Ayyampalayam S."/>
            <person name="Mercati F."/>
            <person name="Riccardi P."/>
            <person name="McKain M.R."/>
            <person name="Kakrana A."/>
            <person name="Tang H."/>
            <person name="Ray J."/>
            <person name="Groenendijk J."/>
            <person name="Arikit S."/>
            <person name="Mathioni S.M."/>
            <person name="Nakano M."/>
            <person name="Shan H."/>
            <person name="Telgmann-Rauber A."/>
            <person name="Kanno A."/>
            <person name="Yue Z."/>
            <person name="Chen H."/>
            <person name="Li W."/>
            <person name="Chen Y."/>
            <person name="Xu X."/>
            <person name="Zhang Y."/>
            <person name="Luo S."/>
            <person name="Chen H."/>
            <person name="Gao J."/>
            <person name="Mao Z."/>
            <person name="Pires J.C."/>
            <person name="Luo M."/>
            <person name="Kudrna D."/>
            <person name="Wing R.A."/>
            <person name="Meyers B.C."/>
            <person name="Yi K."/>
            <person name="Kong H."/>
            <person name="Lavrijsen P."/>
            <person name="Sunseri F."/>
            <person name="Falavigna A."/>
            <person name="Ye Y."/>
            <person name="Leebens-Mack J.H."/>
            <person name="Chen G."/>
        </authorList>
    </citation>
    <scope>NUCLEOTIDE SEQUENCE [LARGE SCALE GENOMIC DNA]</scope>
    <source>
        <strain evidence="3">cv. DH0086</strain>
    </source>
</reference>
<dbReference type="EMBL" id="CM007387">
    <property type="protein sequence ID" value="ONK64297.1"/>
    <property type="molecule type" value="Genomic_DNA"/>
</dbReference>